<sequence length="166" mass="19108">MTDLAILNHGQVSRKTSEPAPPFQATTPHHWMSLSRHKFNVHHGESSMLLGLELMTHSPRARPHDTFCAYHSTTFTVEWSVCKSSIAWPTLDAEPQTCPPQWCDERRMWAAEWNEVVFIDESSICLQHHDGRIRVWRKHMYRYRNAVASSSNQSDNITGTTPPNDI</sequence>
<dbReference type="GO" id="GO:0003676">
    <property type="term" value="F:nucleic acid binding"/>
    <property type="evidence" value="ECO:0007669"/>
    <property type="project" value="InterPro"/>
</dbReference>
<evidence type="ECO:0000313" key="3">
    <source>
        <dbReference type="Proteomes" id="UP000887159"/>
    </source>
</evidence>
<proteinExistence type="predicted"/>
<feature type="region of interest" description="Disordered" evidence="1">
    <location>
        <begin position="1"/>
        <end position="27"/>
    </location>
</feature>
<evidence type="ECO:0000313" key="2">
    <source>
        <dbReference type="EMBL" id="GFY30935.1"/>
    </source>
</evidence>
<organism evidence="2 3">
    <name type="scientific">Trichonephila clavipes</name>
    <name type="common">Golden silk orbweaver</name>
    <name type="synonym">Nephila clavipes</name>
    <dbReference type="NCBI Taxonomy" id="2585209"/>
    <lineage>
        <taxon>Eukaryota</taxon>
        <taxon>Metazoa</taxon>
        <taxon>Ecdysozoa</taxon>
        <taxon>Arthropoda</taxon>
        <taxon>Chelicerata</taxon>
        <taxon>Arachnida</taxon>
        <taxon>Araneae</taxon>
        <taxon>Araneomorphae</taxon>
        <taxon>Entelegynae</taxon>
        <taxon>Araneoidea</taxon>
        <taxon>Nephilidae</taxon>
        <taxon>Trichonephila</taxon>
    </lineage>
</organism>
<dbReference type="EMBL" id="BMAU01021395">
    <property type="protein sequence ID" value="GFY30935.1"/>
    <property type="molecule type" value="Genomic_DNA"/>
</dbReference>
<dbReference type="Gene3D" id="3.30.420.10">
    <property type="entry name" value="Ribonuclease H-like superfamily/Ribonuclease H"/>
    <property type="match status" value="1"/>
</dbReference>
<accession>A0A8X6W9U0</accession>
<keyword evidence="3" id="KW-1185">Reference proteome</keyword>
<comment type="caution">
    <text evidence="2">The sequence shown here is derived from an EMBL/GenBank/DDBJ whole genome shotgun (WGS) entry which is preliminary data.</text>
</comment>
<reference evidence="2" key="1">
    <citation type="submission" date="2020-08" db="EMBL/GenBank/DDBJ databases">
        <title>Multicomponent nature underlies the extraordinary mechanical properties of spider dragline silk.</title>
        <authorList>
            <person name="Kono N."/>
            <person name="Nakamura H."/>
            <person name="Mori M."/>
            <person name="Yoshida Y."/>
            <person name="Ohtoshi R."/>
            <person name="Malay A.D."/>
            <person name="Moran D.A.P."/>
            <person name="Tomita M."/>
            <person name="Numata K."/>
            <person name="Arakawa K."/>
        </authorList>
    </citation>
    <scope>NUCLEOTIDE SEQUENCE</scope>
</reference>
<name>A0A8X6W9U0_TRICX</name>
<dbReference type="AlphaFoldDB" id="A0A8X6W9U0"/>
<dbReference type="Proteomes" id="UP000887159">
    <property type="component" value="Unassembled WGS sequence"/>
</dbReference>
<protein>
    <submittedName>
        <fullName evidence="2">Uncharacterized protein</fullName>
    </submittedName>
</protein>
<dbReference type="InterPro" id="IPR036397">
    <property type="entry name" value="RNaseH_sf"/>
</dbReference>
<gene>
    <name evidence="2" type="primary">X975_22355</name>
    <name evidence="2" type="ORF">TNCV_1629091</name>
</gene>
<evidence type="ECO:0000256" key="1">
    <source>
        <dbReference type="SAM" id="MobiDB-lite"/>
    </source>
</evidence>